<evidence type="ECO:0000313" key="7">
    <source>
        <dbReference type="EMBL" id="KAL3517288.1"/>
    </source>
</evidence>
<evidence type="ECO:0000256" key="4">
    <source>
        <dbReference type="ARBA" id="ARBA00023163"/>
    </source>
</evidence>
<gene>
    <name evidence="7" type="ORF">ACH5RR_024190</name>
</gene>
<keyword evidence="8" id="KW-1185">Reference proteome</keyword>
<reference evidence="7 8" key="1">
    <citation type="submission" date="2024-11" db="EMBL/GenBank/DDBJ databases">
        <title>A near-complete genome assembly of Cinchona calisaya.</title>
        <authorList>
            <person name="Lian D.C."/>
            <person name="Zhao X.W."/>
            <person name="Wei L."/>
        </authorList>
    </citation>
    <scope>NUCLEOTIDE SEQUENCE [LARGE SCALE GENOMIC DNA]</scope>
    <source>
        <tissue evidence="7">Nenye</tissue>
    </source>
</reference>
<keyword evidence="4" id="KW-0804">Transcription</keyword>
<comment type="caution">
    <text evidence="7">The sequence shown here is derived from an EMBL/GenBank/DDBJ whole genome shotgun (WGS) entry which is preliminary data.</text>
</comment>
<dbReference type="CDD" id="cd10017">
    <property type="entry name" value="B3_DNA"/>
    <property type="match status" value="1"/>
</dbReference>
<protein>
    <recommendedName>
        <fullName evidence="6">TF-B3 domain-containing protein</fullName>
    </recommendedName>
</protein>
<evidence type="ECO:0000256" key="3">
    <source>
        <dbReference type="ARBA" id="ARBA00023125"/>
    </source>
</evidence>
<dbReference type="Gene3D" id="2.40.330.10">
    <property type="entry name" value="DNA-binding pseudobarrel domain"/>
    <property type="match status" value="1"/>
</dbReference>
<evidence type="ECO:0000259" key="6">
    <source>
        <dbReference type="PROSITE" id="PS50863"/>
    </source>
</evidence>
<evidence type="ECO:0000313" key="8">
    <source>
        <dbReference type="Proteomes" id="UP001630127"/>
    </source>
</evidence>
<dbReference type="SUPFAM" id="SSF101936">
    <property type="entry name" value="DNA-binding pseudobarrel domain"/>
    <property type="match status" value="1"/>
</dbReference>
<dbReference type="PANTHER" id="PTHR31541:SF27">
    <property type="entry name" value="TF-B3 DOMAIN-CONTAINING PROTEIN"/>
    <property type="match status" value="1"/>
</dbReference>
<dbReference type="AlphaFoldDB" id="A0ABD2ZCW9"/>
<name>A0ABD2ZCW9_9GENT</name>
<dbReference type="GO" id="GO:0005634">
    <property type="term" value="C:nucleus"/>
    <property type="evidence" value="ECO:0007669"/>
    <property type="project" value="UniProtKB-SubCell"/>
</dbReference>
<dbReference type="InterPro" id="IPR003340">
    <property type="entry name" value="B3_DNA-bd"/>
</dbReference>
<dbReference type="PANTHER" id="PTHR31541">
    <property type="entry name" value="B3 DOMAIN PLANT PROTEIN-RELATED"/>
    <property type="match status" value="1"/>
</dbReference>
<dbReference type="PROSITE" id="PS50863">
    <property type="entry name" value="B3"/>
    <property type="match status" value="1"/>
</dbReference>
<comment type="subcellular location">
    <subcellularLocation>
        <location evidence="1">Nucleus</location>
    </subcellularLocation>
</comment>
<dbReference type="GO" id="GO:0003677">
    <property type="term" value="F:DNA binding"/>
    <property type="evidence" value="ECO:0007669"/>
    <property type="project" value="UniProtKB-KW"/>
</dbReference>
<sequence length="155" mass="17576">MIKTIKLFGVEISADVDDEHNVVSAPAPATAPAQHEGGAYCCLINEKRLEKSDVDPAQSRFHIPWKILQELSKEERDLILNEKESLAVKVTDNRGGSFDMVFKHWPSSNQLVLNQGWMKLVKENQLKKDDTVALWCYRQGQDSRLCFAVDILHQA</sequence>
<dbReference type="Proteomes" id="UP001630127">
    <property type="component" value="Unassembled WGS sequence"/>
</dbReference>
<keyword evidence="5" id="KW-0539">Nucleus</keyword>
<keyword evidence="3" id="KW-0238">DNA-binding</keyword>
<accession>A0ABD2ZCW9</accession>
<dbReference type="EMBL" id="JBJUIK010000010">
    <property type="protein sequence ID" value="KAL3517288.1"/>
    <property type="molecule type" value="Genomic_DNA"/>
</dbReference>
<dbReference type="InterPro" id="IPR015300">
    <property type="entry name" value="DNA-bd_pseudobarrel_sf"/>
</dbReference>
<evidence type="ECO:0000256" key="1">
    <source>
        <dbReference type="ARBA" id="ARBA00004123"/>
    </source>
</evidence>
<dbReference type="Pfam" id="PF02362">
    <property type="entry name" value="B3"/>
    <property type="match status" value="1"/>
</dbReference>
<evidence type="ECO:0000256" key="2">
    <source>
        <dbReference type="ARBA" id="ARBA00023015"/>
    </source>
</evidence>
<proteinExistence type="predicted"/>
<dbReference type="InterPro" id="IPR005508">
    <property type="entry name" value="At2g31720-like"/>
</dbReference>
<evidence type="ECO:0000256" key="5">
    <source>
        <dbReference type="ARBA" id="ARBA00023242"/>
    </source>
</evidence>
<keyword evidence="2" id="KW-0805">Transcription regulation</keyword>
<feature type="domain" description="TF-B3" evidence="6">
    <location>
        <begin position="46"/>
        <end position="155"/>
    </location>
</feature>
<organism evidence="7 8">
    <name type="scientific">Cinchona calisaya</name>
    <dbReference type="NCBI Taxonomy" id="153742"/>
    <lineage>
        <taxon>Eukaryota</taxon>
        <taxon>Viridiplantae</taxon>
        <taxon>Streptophyta</taxon>
        <taxon>Embryophyta</taxon>
        <taxon>Tracheophyta</taxon>
        <taxon>Spermatophyta</taxon>
        <taxon>Magnoliopsida</taxon>
        <taxon>eudicotyledons</taxon>
        <taxon>Gunneridae</taxon>
        <taxon>Pentapetalae</taxon>
        <taxon>asterids</taxon>
        <taxon>lamiids</taxon>
        <taxon>Gentianales</taxon>
        <taxon>Rubiaceae</taxon>
        <taxon>Cinchonoideae</taxon>
        <taxon>Cinchoneae</taxon>
        <taxon>Cinchona</taxon>
    </lineage>
</organism>